<keyword evidence="2" id="KW-0378">Hydrolase</keyword>
<dbReference type="InterPro" id="IPR051558">
    <property type="entry name" value="Metallophosphoesterase_PAP"/>
</dbReference>
<dbReference type="InterPro" id="IPR004843">
    <property type="entry name" value="Calcineurin-like_PHP"/>
</dbReference>
<evidence type="ECO:0000256" key="1">
    <source>
        <dbReference type="ARBA" id="ARBA00022729"/>
    </source>
</evidence>
<dbReference type="Proteomes" id="UP001501758">
    <property type="component" value="Unassembled WGS sequence"/>
</dbReference>
<dbReference type="Gene3D" id="3.60.21.10">
    <property type="match status" value="1"/>
</dbReference>
<dbReference type="SUPFAM" id="SSF56300">
    <property type="entry name" value="Metallo-dependent phosphatases"/>
    <property type="match status" value="1"/>
</dbReference>
<organism evidence="4 5">
    <name type="scientific">Aquimarina litoralis</name>
    <dbReference type="NCBI Taxonomy" id="584605"/>
    <lineage>
        <taxon>Bacteria</taxon>
        <taxon>Pseudomonadati</taxon>
        <taxon>Bacteroidota</taxon>
        <taxon>Flavobacteriia</taxon>
        <taxon>Flavobacteriales</taxon>
        <taxon>Flavobacteriaceae</taxon>
        <taxon>Aquimarina</taxon>
    </lineage>
</organism>
<name>A0ABN1IJK7_9FLAO</name>
<protein>
    <submittedName>
        <fullName evidence="4">Metallophosphoesterase</fullName>
    </submittedName>
</protein>
<comment type="caution">
    <text evidence="4">The sequence shown here is derived from an EMBL/GenBank/DDBJ whole genome shotgun (WGS) entry which is preliminary data.</text>
</comment>
<proteinExistence type="predicted"/>
<evidence type="ECO:0000313" key="4">
    <source>
        <dbReference type="EMBL" id="GAA0715317.1"/>
    </source>
</evidence>
<keyword evidence="1" id="KW-0732">Signal</keyword>
<evidence type="ECO:0000313" key="5">
    <source>
        <dbReference type="Proteomes" id="UP001501758"/>
    </source>
</evidence>
<feature type="domain" description="Calcineurin-like phosphoesterase" evidence="3">
    <location>
        <begin position="46"/>
        <end position="245"/>
    </location>
</feature>
<accession>A0ABN1IJK7</accession>
<evidence type="ECO:0000259" key="3">
    <source>
        <dbReference type="Pfam" id="PF00149"/>
    </source>
</evidence>
<gene>
    <name evidence="4" type="ORF">GCM10009430_09600</name>
</gene>
<reference evidence="4 5" key="1">
    <citation type="journal article" date="2019" name="Int. J. Syst. Evol. Microbiol.">
        <title>The Global Catalogue of Microorganisms (GCM) 10K type strain sequencing project: providing services to taxonomists for standard genome sequencing and annotation.</title>
        <authorList>
            <consortium name="The Broad Institute Genomics Platform"/>
            <consortium name="The Broad Institute Genome Sequencing Center for Infectious Disease"/>
            <person name="Wu L."/>
            <person name="Ma J."/>
        </authorList>
    </citation>
    <scope>NUCLEOTIDE SEQUENCE [LARGE SCALE GENOMIC DNA]</scope>
    <source>
        <strain evidence="4 5">JCM 15974</strain>
    </source>
</reference>
<evidence type="ECO:0000256" key="2">
    <source>
        <dbReference type="ARBA" id="ARBA00022801"/>
    </source>
</evidence>
<dbReference type="PANTHER" id="PTHR10161:SF14">
    <property type="entry name" value="TARTRATE-RESISTANT ACID PHOSPHATASE TYPE 5"/>
    <property type="match status" value="1"/>
</dbReference>
<dbReference type="RefSeq" id="WP_343911006.1">
    <property type="nucleotide sequence ID" value="NZ_BAAAGE010000001.1"/>
</dbReference>
<dbReference type="EMBL" id="BAAAGE010000001">
    <property type="protein sequence ID" value="GAA0715317.1"/>
    <property type="molecule type" value="Genomic_DNA"/>
</dbReference>
<dbReference type="PROSITE" id="PS51257">
    <property type="entry name" value="PROKAR_LIPOPROTEIN"/>
    <property type="match status" value="1"/>
</dbReference>
<dbReference type="Pfam" id="PF00149">
    <property type="entry name" value="Metallophos"/>
    <property type="match status" value="1"/>
</dbReference>
<dbReference type="InterPro" id="IPR029052">
    <property type="entry name" value="Metallo-depent_PP-like"/>
</dbReference>
<sequence length="1240" mass="141984">MNFKNTCYSLILFIVCSCATYEPKYREPFDESGVLVAEKTVDKTFYLIGDAGYAKPNQSTLGLTALKKYIAEHPQEGDYTIFLGDNIYPEGMPDKESKKRKLAEHRLDAQIEAVKDFGGKVYFIPGNHDWYNKGLKGLKREEDYIEDQLDDNKLFKPKTGCALESIEISENVQLILFDSQWFLEDWDKHPTINDNCPEIKTREALFLEIESEFKKNQNKTILFALHHPLFTNGVHGGNFALEKHLFPSQKKIPLPGLASLSLLIRTSGGVSSQDNLNKQYKQLVNRLETLANATTAGNIIFASGHEHSLQYIEEGSIKQIVSGSGSKNSYATLRNNGLFAYGAQGFAKLNIYTDGSSEVSFFVNKDGKPELVYTKEIFPANKKFDTSSLKPIINNKIKASVYNLEGTRRTEFYKGIWGDHYRKLYGTKIETPVVQLDTLYGGLTVVRRGGGHQTRSLRLVDKQGREYNMRALRKSSVLFLQSTLFKDNYVGNSLKNTVSEDILQDFYTAAHPFAFLAIPKLADAVGVFHTNPKLYYIPKQEALKDYNKSYGDELYMIEERPEEGHKDLKSFGEPDDIESTNDLFERLRRDEKYKLDESAYIRARLFDMLIGDWDRHEDQWRWSEYKLENGNRLFKPIPRDRDQVFSNFDGAFLGTLRGLLGFANQFQVYGDDIKDEKWMNISALRMDRSLLNNSSKDNWVQQATYIKNNLSDQDIEEAFTHLPIEVQNETTTDIVTKLKGRRDNLVNIAERYYEYLAKLAIVTGTDKDDYIEIERLPKGKTKITISRIKDGEKADIVNEKIYSKEYTKEIWIYGLDDDDVFEVSGKPENPIKIRIIGGQNNDIYNIKKGRKITVYDHKTKPNTVKKKGGASFRFTDNYEVNHFNKDQRIFNSNSVVPTVGFNPDDGVRLGLSNTYTYNGFFRNPFTRQHQIRLGYYFATQSFDIEYTGEFAGLLGDYNVEISGLYSNPNFAVNFFGFGNDSQNNQDELDFDYNRVRLSRYGGHIGVVKRGRFGSYFNHRISIEGVEAEQTPDRFISESIFTEGNSRVFDRLWFAGAETTYRYESYDVDVNPTQGMKFEVKAGGKLNLEDSERAYGYIKPYLGFYNSIIRNRKLVLKTAVLGHFNVGRNYEFYQSAQIGGENLLRGYRNQRFSGQSALAGNVDLRYSFDQFKTRLLPLQIGVFLGTGTGRVWLEGADITNTWHSDFGGGFWLNSTDAIQGTLNLFTGEDGLRFSFGFSFNF</sequence>
<dbReference type="PANTHER" id="PTHR10161">
    <property type="entry name" value="TARTRATE-RESISTANT ACID PHOSPHATASE TYPE 5"/>
    <property type="match status" value="1"/>
</dbReference>
<keyword evidence="5" id="KW-1185">Reference proteome</keyword>